<gene>
    <name evidence="1" type="ORF">LSH36_11g11002</name>
</gene>
<proteinExistence type="predicted"/>
<protein>
    <submittedName>
        <fullName evidence="1">Uncharacterized protein</fullName>
    </submittedName>
</protein>
<evidence type="ECO:0000313" key="1">
    <source>
        <dbReference type="EMBL" id="KAK2169333.1"/>
    </source>
</evidence>
<sequence>MMEVHRNGTICQLIVPVCGDVPSNFLDYDIGENHLNVGHTQFKYLQGLGTYDTPYVMFGLHDNGTRVEWRDFEGHVVFLGASSSNIKDGLLINPVNLDILSVLRRVGSIYCRHTTVSDELATINANICDFTAEDALVITYDCFRSENNSHSPKARIQTIVAFGKDNENNEKTYLLMIYDILPGEAWVLPWEQYQHYITFLRDKDRYPIPADPDTVLAIDVTSRPVTYQRQTAARPLTTLSVSK</sequence>
<organism evidence="1 2">
    <name type="scientific">Paralvinella palmiformis</name>
    <dbReference type="NCBI Taxonomy" id="53620"/>
    <lineage>
        <taxon>Eukaryota</taxon>
        <taxon>Metazoa</taxon>
        <taxon>Spiralia</taxon>
        <taxon>Lophotrochozoa</taxon>
        <taxon>Annelida</taxon>
        <taxon>Polychaeta</taxon>
        <taxon>Sedentaria</taxon>
        <taxon>Canalipalpata</taxon>
        <taxon>Terebellida</taxon>
        <taxon>Terebelliformia</taxon>
        <taxon>Alvinellidae</taxon>
        <taxon>Paralvinella</taxon>
    </lineage>
</organism>
<dbReference type="EMBL" id="JAODUP010000011">
    <property type="protein sequence ID" value="KAK2169333.1"/>
    <property type="molecule type" value="Genomic_DNA"/>
</dbReference>
<reference evidence="1" key="1">
    <citation type="journal article" date="2023" name="Mol. Biol. Evol.">
        <title>Third-Generation Sequencing Reveals the Adaptive Role of the Epigenome in Three Deep-Sea Polychaetes.</title>
        <authorList>
            <person name="Perez M."/>
            <person name="Aroh O."/>
            <person name="Sun Y."/>
            <person name="Lan Y."/>
            <person name="Juniper S.K."/>
            <person name="Young C.R."/>
            <person name="Angers B."/>
            <person name="Qian P.Y."/>
        </authorList>
    </citation>
    <scope>NUCLEOTIDE SEQUENCE</scope>
    <source>
        <strain evidence="1">P08H-3</strain>
    </source>
</reference>
<keyword evidence="2" id="KW-1185">Reference proteome</keyword>
<evidence type="ECO:0000313" key="2">
    <source>
        <dbReference type="Proteomes" id="UP001208570"/>
    </source>
</evidence>
<comment type="caution">
    <text evidence="1">The sequence shown here is derived from an EMBL/GenBank/DDBJ whole genome shotgun (WGS) entry which is preliminary data.</text>
</comment>
<dbReference type="Proteomes" id="UP001208570">
    <property type="component" value="Unassembled WGS sequence"/>
</dbReference>
<dbReference type="AlphaFoldDB" id="A0AAD9KF39"/>
<accession>A0AAD9KF39</accession>
<name>A0AAD9KF39_9ANNE</name>